<evidence type="ECO:0000256" key="5">
    <source>
        <dbReference type="ARBA" id="ARBA00023157"/>
    </source>
</evidence>
<keyword evidence="9" id="KW-1185">Reference proteome</keyword>
<keyword evidence="4" id="KW-0788">Thiol protease</keyword>
<dbReference type="InterPro" id="IPR038765">
    <property type="entry name" value="Papain-like_cys_pep_sf"/>
</dbReference>
<dbReference type="Pfam" id="PF08127">
    <property type="entry name" value="Propeptide_C1"/>
    <property type="match status" value="1"/>
</dbReference>
<dbReference type="Gene3D" id="3.90.70.10">
    <property type="entry name" value="Cysteine proteinases"/>
    <property type="match status" value="1"/>
</dbReference>
<dbReference type="GO" id="GO:0004197">
    <property type="term" value="F:cysteine-type endopeptidase activity"/>
    <property type="evidence" value="ECO:0007669"/>
    <property type="project" value="InterPro"/>
</dbReference>
<evidence type="ECO:0000256" key="1">
    <source>
        <dbReference type="ARBA" id="ARBA00022670"/>
    </source>
</evidence>
<sequence length="103" mass="11409">MKCSLLLAIALATLTLTFGNNEKYPLSDDFINSINNKKTTWKAGRNFASNTSFSKLKNLLKNVPKLLVRTHVIDAQDVPLTFDAREAWPECASIIGNILLGMV</sequence>
<name>A0AA38IWZ4_9CUCU</name>
<keyword evidence="2 6" id="KW-0732">Signal</keyword>
<feature type="domain" description="Peptidase C1A propeptide" evidence="7">
    <location>
        <begin position="26"/>
        <end position="60"/>
    </location>
</feature>
<evidence type="ECO:0000259" key="7">
    <source>
        <dbReference type="Pfam" id="PF08127"/>
    </source>
</evidence>
<protein>
    <recommendedName>
        <fullName evidence="7">Peptidase C1A propeptide domain-containing protein</fullName>
    </recommendedName>
</protein>
<accession>A0AA38IWZ4</accession>
<dbReference type="GO" id="GO:0006508">
    <property type="term" value="P:proteolysis"/>
    <property type="evidence" value="ECO:0007669"/>
    <property type="project" value="UniProtKB-KW"/>
</dbReference>
<evidence type="ECO:0000256" key="2">
    <source>
        <dbReference type="ARBA" id="ARBA00022729"/>
    </source>
</evidence>
<keyword evidence="3" id="KW-0378">Hydrolase</keyword>
<organism evidence="8 9">
    <name type="scientific">Zophobas morio</name>
    <dbReference type="NCBI Taxonomy" id="2755281"/>
    <lineage>
        <taxon>Eukaryota</taxon>
        <taxon>Metazoa</taxon>
        <taxon>Ecdysozoa</taxon>
        <taxon>Arthropoda</taxon>
        <taxon>Hexapoda</taxon>
        <taxon>Insecta</taxon>
        <taxon>Pterygota</taxon>
        <taxon>Neoptera</taxon>
        <taxon>Endopterygota</taxon>
        <taxon>Coleoptera</taxon>
        <taxon>Polyphaga</taxon>
        <taxon>Cucujiformia</taxon>
        <taxon>Tenebrionidae</taxon>
        <taxon>Zophobas</taxon>
    </lineage>
</organism>
<dbReference type="EMBL" id="JALNTZ010000002">
    <property type="protein sequence ID" value="KAJ3662911.1"/>
    <property type="molecule type" value="Genomic_DNA"/>
</dbReference>
<feature type="chain" id="PRO_5041424802" description="Peptidase C1A propeptide domain-containing protein" evidence="6">
    <location>
        <begin position="20"/>
        <end position="103"/>
    </location>
</feature>
<comment type="caution">
    <text evidence="8">The sequence shown here is derived from an EMBL/GenBank/DDBJ whole genome shotgun (WGS) entry which is preliminary data.</text>
</comment>
<evidence type="ECO:0000256" key="4">
    <source>
        <dbReference type="ARBA" id="ARBA00022807"/>
    </source>
</evidence>
<reference evidence="8" key="1">
    <citation type="journal article" date="2023" name="G3 (Bethesda)">
        <title>Whole genome assemblies of Zophobas morio and Tenebrio molitor.</title>
        <authorList>
            <person name="Kaur S."/>
            <person name="Stinson S.A."/>
            <person name="diCenzo G.C."/>
        </authorList>
    </citation>
    <scope>NUCLEOTIDE SEQUENCE</scope>
    <source>
        <strain evidence="8">QUZm001</strain>
    </source>
</reference>
<gene>
    <name evidence="8" type="ORF">Zmor_007226</name>
</gene>
<feature type="signal peptide" evidence="6">
    <location>
        <begin position="1"/>
        <end position="19"/>
    </location>
</feature>
<dbReference type="InterPro" id="IPR012599">
    <property type="entry name" value="Propeptide_C1A"/>
</dbReference>
<dbReference type="Proteomes" id="UP001168821">
    <property type="component" value="Unassembled WGS sequence"/>
</dbReference>
<evidence type="ECO:0000256" key="6">
    <source>
        <dbReference type="SAM" id="SignalP"/>
    </source>
</evidence>
<keyword evidence="1" id="KW-0645">Protease</keyword>
<evidence type="ECO:0000313" key="8">
    <source>
        <dbReference type="EMBL" id="KAJ3662911.1"/>
    </source>
</evidence>
<dbReference type="SUPFAM" id="SSF54001">
    <property type="entry name" value="Cysteine proteinases"/>
    <property type="match status" value="1"/>
</dbReference>
<keyword evidence="5" id="KW-1015">Disulfide bond</keyword>
<dbReference type="AlphaFoldDB" id="A0AA38IWZ4"/>
<evidence type="ECO:0000256" key="3">
    <source>
        <dbReference type="ARBA" id="ARBA00022801"/>
    </source>
</evidence>
<proteinExistence type="predicted"/>
<evidence type="ECO:0000313" key="9">
    <source>
        <dbReference type="Proteomes" id="UP001168821"/>
    </source>
</evidence>